<evidence type="ECO:0000313" key="3">
    <source>
        <dbReference type="Proteomes" id="UP000005019"/>
    </source>
</evidence>
<dbReference type="Gene3D" id="3.30.70.1630">
    <property type="match status" value="1"/>
</dbReference>
<dbReference type="SUPFAM" id="SSF101790">
    <property type="entry name" value="Aminomethyltransferase beta-barrel domain"/>
    <property type="match status" value="1"/>
</dbReference>
<dbReference type="SUPFAM" id="SSF103025">
    <property type="entry name" value="Folate-binding domain"/>
    <property type="match status" value="1"/>
</dbReference>
<comment type="caution">
    <text evidence="2">The sequence shown here is derived from an EMBL/GenBank/DDBJ whole genome shotgun (WGS) entry which is preliminary data.</text>
</comment>
<dbReference type="Pfam" id="PF01571">
    <property type="entry name" value="GCV_T"/>
    <property type="match status" value="1"/>
</dbReference>
<gene>
    <name evidence="2" type="ORF">METUNv1_00901</name>
</gene>
<dbReference type="Proteomes" id="UP000005019">
    <property type="component" value="Unassembled WGS sequence"/>
</dbReference>
<feature type="domain" description="GCVT N-terminal" evidence="1">
    <location>
        <begin position="4"/>
        <end position="180"/>
    </location>
</feature>
<dbReference type="InterPro" id="IPR006222">
    <property type="entry name" value="GCVT_N"/>
</dbReference>
<dbReference type="PANTHER" id="PTHR22602:SF0">
    <property type="entry name" value="TRANSFERASE CAF17, MITOCHONDRIAL-RELATED"/>
    <property type="match status" value="1"/>
</dbReference>
<dbReference type="GO" id="GO:0016226">
    <property type="term" value="P:iron-sulfur cluster assembly"/>
    <property type="evidence" value="ECO:0007669"/>
    <property type="project" value="TreeGrafter"/>
</dbReference>
<dbReference type="PIRSF" id="PIRSF006487">
    <property type="entry name" value="GcvT"/>
    <property type="match status" value="1"/>
</dbReference>
<dbReference type="Gene3D" id="3.30.70.1400">
    <property type="entry name" value="Aminomethyltransferase beta-barrel domains"/>
    <property type="match status" value="1"/>
</dbReference>
<proteinExistence type="predicted"/>
<evidence type="ECO:0000313" key="2">
    <source>
        <dbReference type="EMBL" id="EGK73062.1"/>
    </source>
</evidence>
<protein>
    <submittedName>
        <fullName evidence="2">Glycine cleavage T protein</fullName>
    </submittedName>
</protein>
<keyword evidence="3" id="KW-1185">Reference proteome</keyword>
<dbReference type="EMBL" id="AFHG01000030">
    <property type="protein sequence ID" value="EGK73062.1"/>
    <property type="molecule type" value="Genomic_DNA"/>
</dbReference>
<dbReference type="Gene3D" id="2.40.30.160">
    <property type="match status" value="1"/>
</dbReference>
<accession>F5R9J2</accession>
<dbReference type="eggNOG" id="COG0354">
    <property type="taxonomic scope" value="Bacteria"/>
</dbReference>
<sequence>MTDAAAEMHAAQTGTVLVPLTHLSRLRAEGEDAASFLHNLMTNDVQGIPADGVRTAGFCTPKGRLLAAFTLWKDGDAVVLQLPRALAEPMRRKLSMYILRAKAKLGDASTDLPALGLAGSGAEAALAAAGLPLPPAAMKQAEAEGVRVLRLAADRFQIVTPPERLQTVWQALSAHATPAGTPAWRWFDIRDGLVSIWPATQEAFVPQMVNFELTGGVSFKKGCYPGQEIVARTQYLGKLKRRMYRASAECAPPAAGTPVYGSDTGDQACGAVVDAVALPEGGCALLAVVQMSSTEAGPVRLGAPDGDALSFTALPYALGE</sequence>
<name>F5R9J2_METUF</name>
<evidence type="ECO:0000259" key="1">
    <source>
        <dbReference type="Pfam" id="PF01571"/>
    </source>
</evidence>
<dbReference type="STRING" id="1000565.METUNv1_00901"/>
<dbReference type="NCBIfam" id="TIGR03317">
    <property type="entry name" value="ygfZ_signature"/>
    <property type="match status" value="1"/>
</dbReference>
<dbReference type="InterPro" id="IPR017703">
    <property type="entry name" value="YgfZ/GCV_T_CS"/>
</dbReference>
<organism evidence="2 3">
    <name type="scientific">Methyloversatilis universalis (strain ATCC BAA-1314 / DSM 25237 / JCM 13912 / CCUG 52030 / FAM5)</name>
    <dbReference type="NCBI Taxonomy" id="1000565"/>
    <lineage>
        <taxon>Bacteria</taxon>
        <taxon>Pseudomonadati</taxon>
        <taxon>Pseudomonadota</taxon>
        <taxon>Betaproteobacteria</taxon>
        <taxon>Nitrosomonadales</taxon>
        <taxon>Sterolibacteriaceae</taxon>
        <taxon>Methyloversatilis</taxon>
    </lineage>
</organism>
<dbReference type="AlphaFoldDB" id="F5R9J2"/>
<dbReference type="InterPro" id="IPR045179">
    <property type="entry name" value="YgfZ/GcvT"/>
</dbReference>
<reference evidence="2 3" key="1">
    <citation type="journal article" date="2011" name="J. Bacteriol.">
        <title>Genome sequence of Methyloversatilis universalis FAM5T, a methylotrophic representative of the order Rhodocyclales.</title>
        <authorList>
            <person name="Kittichotirat W."/>
            <person name="Good N.M."/>
            <person name="Hall R."/>
            <person name="Bringel F."/>
            <person name="Lajus A."/>
            <person name="Medigue C."/>
            <person name="Smalley N.E."/>
            <person name="Beck D."/>
            <person name="Bumgarner R."/>
            <person name="Vuilleumier S."/>
            <person name="Kalyuzhnaya M.G."/>
        </authorList>
    </citation>
    <scope>NUCLEOTIDE SEQUENCE [LARGE SCALE GENOMIC DNA]</scope>
    <source>
        <strain evidence="3">ATCC BAA-1314 / JCM 13912 / FAM5</strain>
    </source>
</reference>
<dbReference type="InterPro" id="IPR029043">
    <property type="entry name" value="GcvT/YgfZ_C"/>
</dbReference>
<dbReference type="PANTHER" id="PTHR22602">
    <property type="entry name" value="TRANSFERASE CAF17, MITOCHONDRIAL-RELATED"/>
    <property type="match status" value="1"/>
</dbReference>